<dbReference type="Proteomes" id="UP001321479">
    <property type="component" value="Segment"/>
</dbReference>
<accession>A0ABM7NQQ8</accession>
<protein>
    <submittedName>
        <fullName evidence="1">Uncharacterized protein</fullName>
    </submittedName>
</protein>
<proteinExistence type="predicted"/>
<dbReference type="GeneID" id="80557703"/>
<evidence type="ECO:0000313" key="2">
    <source>
        <dbReference type="Proteomes" id="UP001321479"/>
    </source>
</evidence>
<keyword evidence="2" id="KW-1185">Reference proteome</keyword>
<reference evidence="1 2" key="1">
    <citation type="submission" date="2021-02" db="EMBL/GenBank/DDBJ databases">
        <title>Cotonvirus japonicus, which uses Golgi apparatus of host cells for its virion factory, phylogenetically links tailed tupanvirus and icosahedral mimivirus.</title>
        <authorList>
            <person name="Takahashi H."/>
            <person name="Fukaya S."/>
            <person name="Song C."/>
            <person name="Murata K."/>
            <person name="Takemura M."/>
        </authorList>
    </citation>
    <scope>NUCLEOTIDE SEQUENCE [LARGE SCALE GENOMIC DNA]</scope>
</reference>
<name>A0ABM7NQQ8_9VIRU</name>
<dbReference type="EMBL" id="AP024483">
    <property type="protein sequence ID" value="BCS82498.1"/>
    <property type="molecule type" value="Genomic_DNA"/>
</dbReference>
<sequence length="137" mass="15919">MENIKLRFNDEYRFPQGSVRKTIFPTTAYKQLKCCRNNYCLKSIATLTIPSGSTVVRAKFSDKLRTDKVYVERIEYFLDDDPIDEDNYQCTGPIYPGIQYKTGSVIEPNKEPLNTDINSTCEPGIHFFLDKNKARRF</sequence>
<evidence type="ECO:0000313" key="1">
    <source>
        <dbReference type="EMBL" id="BCS82498.1"/>
    </source>
</evidence>
<organism evidence="1 2">
    <name type="scientific">Cotonvirus japonicus</name>
    <dbReference type="NCBI Taxonomy" id="2811091"/>
    <lineage>
        <taxon>Viruses</taxon>
        <taxon>Varidnaviria</taxon>
        <taxon>Bamfordvirae</taxon>
        <taxon>Nucleocytoviricota</taxon>
        <taxon>Megaviricetes</taxon>
        <taxon>Imitervirales</taxon>
        <taxon>Mimiviridae</taxon>
        <taxon>Megamimivirinae</taxon>
        <taxon>Cotonvirus</taxon>
        <taxon>Cotonvirus japonicum</taxon>
    </lineage>
</organism>
<dbReference type="RefSeq" id="YP_010841106.1">
    <property type="nucleotide sequence ID" value="NC_079139.1"/>
</dbReference>